<evidence type="ECO:0000313" key="1">
    <source>
        <dbReference type="EMBL" id="MDM7887703.1"/>
    </source>
</evidence>
<organism evidence="1 2">
    <name type="scientific">Curtobacterium subtropicum</name>
    <dbReference type="NCBI Taxonomy" id="3055138"/>
    <lineage>
        <taxon>Bacteria</taxon>
        <taxon>Bacillati</taxon>
        <taxon>Actinomycetota</taxon>
        <taxon>Actinomycetes</taxon>
        <taxon>Micrococcales</taxon>
        <taxon>Microbacteriaceae</taxon>
        <taxon>Curtobacterium</taxon>
    </lineage>
</organism>
<evidence type="ECO:0000313" key="2">
    <source>
        <dbReference type="Proteomes" id="UP001235720"/>
    </source>
</evidence>
<name>A0ABT7TDQ5_9MICO</name>
<dbReference type="SUPFAM" id="SSF53756">
    <property type="entry name" value="UDP-Glycosyltransferase/glycogen phosphorylase"/>
    <property type="match status" value="1"/>
</dbReference>
<comment type="caution">
    <text evidence="1">The sequence shown here is derived from an EMBL/GenBank/DDBJ whole genome shotgun (WGS) entry which is preliminary data.</text>
</comment>
<evidence type="ECO:0008006" key="3">
    <source>
        <dbReference type="Google" id="ProtNLM"/>
    </source>
</evidence>
<reference evidence="1 2" key="1">
    <citation type="submission" date="2023-06" db="EMBL/GenBank/DDBJ databases">
        <authorList>
            <person name="Feng G."/>
            <person name="Li J."/>
            <person name="Zhu H."/>
        </authorList>
    </citation>
    <scope>NUCLEOTIDE SEQUENCE [LARGE SCALE GENOMIC DNA]</scope>
    <source>
        <strain evidence="1 2">RHCJP20</strain>
    </source>
</reference>
<dbReference type="Gene3D" id="3.40.50.2000">
    <property type="entry name" value="Glycogen Phosphorylase B"/>
    <property type="match status" value="1"/>
</dbReference>
<accession>A0ABT7TDQ5</accession>
<gene>
    <name evidence="1" type="ORF">QUG98_04470</name>
</gene>
<dbReference type="Proteomes" id="UP001235720">
    <property type="component" value="Unassembled WGS sequence"/>
</dbReference>
<proteinExistence type="predicted"/>
<protein>
    <recommendedName>
        <fullName evidence="3">Glycosyltransferase</fullName>
    </recommendedName>
</protein>
<dbReference type="EMBL" id="JAUCMM010000002">
    <property type="protein sequence ID" value="MDM7887703.1"/>
    <property type="molecule type" value="Genomic_DNA"/>
</dbReference>
<dbReference type="RefSeq" id="WP_289469418.1">
    <property type="nucleotide sequence ID" value="NZ_JAUCMM010000002.1"/>
</dbReference>
<sequence>MAGWTAEVYPPWAEGVDPWFAWSDQETLERAVALDREVLRRLAPSFIINDCRIPMVIAALAESIPFVSVCQDNQVPGYCYDGSTIPVTWTAPVESINAVLDSLKLEPIVDDARWLFARGRMAVPSTPELEPITSPYLDRLDLVHTGLLNGPSAREVDTPSALLFYRTVGSIDAEFGAAFADWPGPIYIATGEEYEANRFERDRLPGVHVRALWDLDAIGPELRAMVHHGGHGVTLRSIADGIPAVVLPGPNPERSANGRRAELIGTARVMKVERNAGPVWGPAVDETGDRPTWSEIRRAIDGLPPRQQASPDAKDGNRSPALLVELLTAPSSIFSSHQIFDSAAGKQA</sequence>
<keyword evidence="2" id="KW-1185">Reference proteome</keyword>